<evidence type="ECO:0000313" key="1">
    <source>
        <dbReference type="EMBL" id="KAJ9115223.1"/>
    </source>
</evidence>
<keyword evidence="2" id="KW-1185">Reference proteome</keyword>
<sequence length="707" mass="77405">MVRTPERRLRGHASFALPHTDSSAATSGVHITTPTIPQHHADARIQSSELAELDLEPSFVVPASVTVVHPQLRDLISCPRERGVLYHVKGNSIVQLTVDVHSQGHGHGDEDGEGQDDGKRLFPSRQAISREWWCPSYQSRQVSSLGFIPNCLTASTDMLACGGQQGELHLTSLPPPPSSTDRYHHEPPQRTLNPWRSRHLPPPTSASNDPRTWNMTVTLPHASINNSFVLLPPYEGGTPLPTRPGSPVEEHPSGGIYQGSRDSFYTTSPPVATFPNSLPRGSRVHRYSSREHAHGEQDRGPPSAWSSRSGRTDDSRRSSEGNPQGGDDGMAFMGDILQSPPAMDATTARPRVSRGARGRTFPEGRAGGARSGEDLYASRGNDAGMGNEYAGHTPPTWYSHLMHDSQFPQRTPLSSAPSSGAFPPSLMRGEPRLLVSNNDHFVKLFALRSAKSSGECEGYEPAEGKAGAKRLTNIGGVKINTAANHSSLSPDGRTMICVGDNHELYLYEVISGGVDFRLIRTYRASDDAGFSTSWSKDGKKFAVASQDGVVTVWDHRSSDPLAKLYTRTRHDFGRFDYEDSYYWRSASSDGSRRDPARVVKFSPPGSSRDLLVFSEEGEAIHVVDARTFDVQARLELPIISREERIRNAHHPSYSPTRRMGPDGGRVGIAGIAFDPTGDFLYAGTEAVMVEYDLRRHSRRGVGSWVLA</sequence>
<name>A0ACC2WTY1_9TREE</name>
<dbReference type="EMBL" id="JASBWS010000006">
    <property type="protein sequence ID" value="KAJ9115223.1"/>
    <property type="molecule type" value="Genomic_DNA"/>
</dbReference>
<evidence type="ECO:0000313" key="2">
    <source>
        <dbReference type="Proteomes" id="UP001230649"/>
    </source>
</evidence>
<dbReference type="Proteomes" id="UP001230649">
    <property type="component" value="Unassembled WGS sequence"/>
</dbReference>
<gene>
    <name evidence="1" type="ORF">QFC20_001090</name>
</gene>
<organism evidence="1 2">
    <name type="scientific">Naganishia adeliensis</name>
    <dbReference type="NCBI Taxonomy" id="92952"/>
    <lineage>
        <taxon>Eukaryota</taxon>
        <taxon>Fungi</taxon>
        <taxon>Dikarya</taxon>
        <taxon>Basidiomycota</taxon>
        <taxon>Agaricomycotina</taxon>
        <taxon>Tremellomycetes</taxon>
        <taxon>Filobasidiales</taxon>
        <taxon>Filobasidiaceae</taxon>
        <taxon>Naganishia</taxon>
    </lineage>
</organism>
<comment type="caution">
    <text evidence="1">The sequence shown here is derived from an EMBL/GenBank/DDBJ whole genome shotgun (WGS) entry which is preliminary data.</text>
</comment>
<reference evidence="1" key="1">
    <citation type="submission" date="2023-04" db="EMBL/GenBank/DDBJ databases">
        <title>Draft Genome sequencing of Naganishia species isolated from polar environments using Oxford Nanopore Technology.</title>
        <authorList>
            <person name="Leo P."/>
            <person name="Venkateswaran K."/>
        </authorList>
    </citation>
    <scope>NUCLEOTIDE SEQUENCE</scope>
    <source>
        <strain evidence="1">MNA-CCFEE 5262</strain>
    </source>
</reference>
<protein>
    <submittedName>
        <fullName evidence="1">Uncharacterized protein</fullName>
    </submittedName>
</protein>
<proteinExistence type="predicted"/>
<accession>A0ACC2WTY1</accession>